<dbReference type="EMBL" id="JBHSEF010000016">
    <property type="protein sequence ID" value="MFC4354745.1"/>
    <property type="molecule type" value="Genomic_DNA"/>
</dbReference>
<dbReference type="InterPro" id="IPR010799">
    <property type="entry name" value="MlrC_C"/>
</dbReference>
<dbReference type="Proteomes" id="UP001595733">
    <property type="component" value="Unassembled WGS sequence"/>
</dbReference>
<keyword evidence="4" id="KW-1185">Reference proteome</keyword>
<feature type="domain" description="Microcystin LR degradation protein MlrC N-terminal" evidence="2">
    <location>
        <begin position="2"/>
        <end position="288"/>
    </location>
</feature>
<accession>A0ABV8UWC7</accession>
<dbReference type="RefSeq" id="WP_378141025.1">
    <property type="nucleotide sequence ID" value="NZ_JBHSEF010000016.1"/>
</dbReference>
<proteinExistence type="predicted"/>
<dbReference type="PIRSF" id="PIRSF012702">
    <property type="entry name" value="UCP012702"/>
    <property type="match status" value="1"/>
</dbReference>
<gene>
    <name evidence="3" type="ORF">ACFO0S_06685</name>
</gene>
<dbReference type="InterPro" id="IPR009197">
    <property type="entry name" value="MlrC"/>
</dbReference>
<evidence type="ECO:0000259" key="1">
    <source>
        <dbReference type="Pfam" id="PF07171"/>
    </source>
</evidence>
<reference evidence="4" key="1">
    <citation type="journal article" date="2019" name="Int. J. Syst. Evol. Microbiol.">
        <title>The Global Catalogue of Microorganisms (GCM) 10K type strain sequencing project: providing services to taxonomists for standard genome sequencing and annotation.</title>
        <authorList>
            <consortium name="The Broad Institute Genomics Platform"/>
            <consortium name="The Broad Institute Genome Sequencing Center for Infectious Disease"/>
            <person name="Wu L."/>
            <person name="Ma J."/>
        </authorList>
    </citation>
    <scope>NUCLEOTIDE SEQUENCE [LARGE SCALE GENOMIC DNA]</scope>
    <source>
        <strain evidence="4">CCUG 50353</strain>
    </source>
</reference>
<evidence type="ECO:0000313" key="3">
    <source>
        <dbReference type="EMBL" id="MFC4354745.1"/>
    </source>
</evidence>
<dbReference type="InterPro" id="IPR015995">
    <property type="entry name" value="MlrC_N"/>
</dbReference>
<evidence type="ECO:0000259" key="2">
    <source>
        <dbReference type="Pfam" id="PF07364"/>
    </source>
</evidence>
<protein>
    <submittedName>
        <fullName evidence="3">M81 family metallopeptidase</fullName>
    </submittedName>
</protein>
<feature type="domain" description="Microcystin LR degradation protein MlrC C-terminal" evidence="1">
    <location>
        <begin position="299"/>
        <end position="475"/>
    </location>
</feature>
<dbReference type="Pfam" id="PF07171">
    <property type="entry name" value="MlrC_C"/>
    <property type="match status" value="1"/>
</dbReference>
<comment type="caution">
    <text evidence="3">The sequence shown here is derived from an EMBL/GenBank/DDBJ whole genome shotgun (WGS) entry which is preliminary data.</text>
</comment>
<sequence length="489" mass="53451">MKLLIGEILHETNTFSNVKTDVEAFKLWGWNKGEDLLSKNRNVRNYLGGMIDQAEALGIGLIPTFATFAYPAGIITSEAYEALLNELIEGIKSADGYDAILLALHGAGVSEVTEDLEGSILSKVREVIGNHIPIVVTLDLHANVTFEMVKHATLILGNHLYPHTDSYEIGMEAVDCAVQIIEGNLKPTMFLRHLPLMIPTSTTNLPPAKEVNNLCFEWEKSDQVVDCTFYHGFPYTNISQVGVSVLVTTNNSSEYAEDIANKISEYIWDNKEKFLQKQPSPEEGIELALAHVGKPVVINETSDNPGGGTPADGTYLLKAMINKGIEKSCFGFIFDPEVVKQAVESGIGTTIETQLGGKTDSLHGEPIQLKAYVKSITDGVFIQSSPMGKGSVINLGPSVRLQSNGVDIIVCSVKAQTLDEQIFLLHGIDVQDYKIVALKSSQHFRAGFEPISSKIITVDSPGLTTLDFTSFKYTNLKTEVYPLSEVLIK</sequence>
<dbReference type="Pfam" id="PF07364">
    <property type="entry name" value="DUF1485"/>
    <property type="match status" value="1"/>
</dbReference>
<name>A0ABV8UWC7_9BACL</name>
<organism evidence="3 4">
    <name type="scientific">Chryseomicrobium palamuruense</name>
    <dbReference type="NCBI Taxonomy" id="682973"/>
    <lineage>
        <taxon>Bacteria</taxon>
        <taxon>Bacillati</taxon>
        <taxon>Bacillota</taxon>
        <taxon>Bacilli</taxon>
        <taxon>Bacillales</taxon>
        <taxon>Caryophanaceae</taxon>
        <taxon>Chryseomicrobium</taxon>
    </lineage>
</organism>
<evidence type="ECO:0000313" key="4">
    <source>
        <dbReference type="Proteomes" id="UP001595733"/>
    </source>
</evidence>